<dbReference type="AlphaFoldDB" id="A0ABC8TFG5"/>
<dbReference type="EMBL" id="CAUOFW020004514">
    <property type="protein sequence ID" value="CAK9166003.1"/>
    <property type="molecule type" value="Genomic_DNA"/>
</dbReference>
<sequence>VPLVFTSSLFVNKEARILVLGLDNARKNHYALPASDGRSCLHYSKLVNNLSVIVRFGPMEALSNVADIGFYYVAKKLIDIMPRILQLMHLHCHQQILQDP</sequence>
<organism evidence="1 2">
    <name type="scientific">Ilex paraguariensis</name>
    <name type="common">yerba mate</name>
    <dbReference type="NCBI Taxonomy" id="185542"/>
    <lineage>
        <taxon>Eukaryota</taxon>
        <taxon>Viridiplantae</taxon>
        <taxon>Streptophyta</taxon>
        <taxon>Embryophyta</taxon>
        <taxon>Tracheophyta</taxon>
        <taxon>Spermatophyta</taxon>
        <taxon>Magnoliopsida</taxon>
        <taxon>eudicotyledons</taxon>
        <taxon>Gunneridae</taxon>
        <taxon>Pentapetalae</taxon>
        <taxon>asterids</taxon>
        <taxon>campanulids</taxon>
        <taxon>Aquifoliales</taxon>
        <taxon>Aquifoliaceae</taxon>
        <taxon>Ilex</taxon>
    </lineage>
</organism>
<reference evidence="1 2" key="1">
    <citation type="submission" date="2024-02" db="EMBL/GenBank/DDBJ databases">
        <authorList>
            <person name="Vignale AGUSTIN F."/>
            <person name="Sosa J E."/>
            <person name="Modenutti C."/>
        </authorList>
    </citation>
    <scope>NUCLEOTIDE SEQUENCE [LARGE SCALE GENOMIC DNA]</scope>
</reference>
<evidence type="ECO:0000313" key="1">
    <source>
        <dbReference type="EMBL" id="CAK9166003.1"/>
    </source>
</evidence>
<feature type="non-terminal residue" evidence="1">
    <location>
        <position position="1"/>
    </location>
</feature>
<comment type="caution">
    <text evidence="1">The sequence shown here is derived from an EMBL/GenBank/DDBJ whole genome shotgun (WGS) entry which is preliminary data.</text>
</comment>
<accession>A0ABC8TFG5</accession>
<evidence type="ECO:0000313" key="2">
    <source>
        <dbReference type="Proteomes" id="UP001642360"/>
    </source>
</evidence>
<protein>
    <submittedName>
        <fullName evidence="1">Uncharacterized protein</fullName>
    </submittedName>
</protein>
<name>A0ABC8TFG5_9AQUA</name>
<keyword evidence="2" id="KW-1185">Reference proteome</keyword>
<dbReference type="Proteomes" id="UP001642360">
    <property type="component" value="Unassembled WGS sequence"/>
</dbReference>
<proteinExistence type="predicted"/>
<gene>
    <name evidence="1" type="ORF">ILEXP_LOCUS35211</name>
</gene>